<dbReference type="AlphaFoldDB" id="A0A161SJM3"/>
<keyword evidence="2" id="KW-1185">Reference proteome</keyword>
<protein>
    <submittedName>
        <fullName evidence="1">Uncharacterized protein</fullName>
    </submittedName>
</protein>
<dbReference type="Proteomes" id="UP000076630">
    <property type="component" value="Unassembled WGS sequence"/>
</dbReference>
<reference evidence="1 2" key="1">
    <citation type="submission" date="2016-01" db="EMBL/GenBank/DDBJ databases">
        <title>Whole genome sequencing of Myroides marinus L41.</title>
        <authorList>
            <person name="Hong K.W."/>
        </authorList>
    </citation>
    <scope>NUCLEOTIDE SEQUENCE [LARGE SCALE GENOMIC DNA]</scope>
    <source>
        <strain evidence="1 2">L41</strain>
    </source>
</reference>
<dbReference type="OrthoDB" id="5377797at2"/>
<accession>A0A161SJM3</accession>
<comment type="caution">
    <text evidence="1">The sequence shown here is derived from an EMBL/GenBank/DDBJ whole genome shotgun (WGS) entry which is preliminary data.</text>
</comment>
<dbReference type="EMBL" id="LQNU01000049">
    <property type="protein sequence ID" value="KZE82025.1"/>
    <property type="molecule type" value="Genomic_DNA"/>
</dbReference>
<organism evidence="1 2">
    <name type="scientific">Myroides marinus</name>
    <dbReference type="NCBI Taxonomy" id="703342"/>
    <lineage>
        <taxon>Bacteria</taxon>
        <taxon>Pseudomonadati</taxon>
        <taxon>Bacteroidota</taxon>
        <taxon>Flavobacteriia</taxon>
        <taxon>Flavobacteriales</taxon>
        <taxon>Flavobacteriaceae</taxon>
        <taxon>Myroides</taxon>
    </lineage>
</organism>
<proteinExistence type="predicted"/>
<name>A0A161SJM3_9FLAO</name>
<sequence length="272" mass="30676">MNVSILQMVSIVSYSNAYLNDQLPEISNQGEKISMYCNKVLFHIPVEGNETQYTTQAPIDWFLSLKFRGVKQVKLHYKSVPNLNMPERMSAGFVGGAGIWMVETVLDGKSEFWYSKWQVDEHQRKLGSDRIWTVTYKKAPITELLTEVYTVDTQAEELKLILSELVSFCSEIKESGWQSIFAGAKTVLDNAKPSVSTYLKDMIVDGVYTPEALALMEAADRSYVFGGMGSWNDVVSFETKEQEGTYLTLSDKLYASLNKCILAFANSCVIDR</sequence>
<dbReference type="RefSeq" id="WP_038984611.1">
    <property type="nucleotide sequence ID" value="NZ_JACAJS010000009.1"/>
</dbReference>
<gene>
    <name evidence="1" type="ORF">AV926_07805</name>
</gene>
<evidence type="ECO:0000313" key="1">
    <source>
        <dbReference type="EMBL" id="KZE82025.1"/>
    </source>
</evidence>
<evidence type="ECO:0000313" key="2">
    <source>
        <dbReference type="Proteomes" id="UP000076630"/>
    </source>
</evidence>